<evidence type="ECO:0000256" key="1">
    <source>
        <dbReference type="SAM" id="Phobius"/>
    </source>
</evidence>
<reference evidence="2 3" key="1">
    <citation type="submission" date="2018-06" db="EMBL/GenBank/DDBJ databases">
        <title>The draft genome sequence of Crocinitomix sp. SM1701.</title>
        <authorList>
            <person name="Zhang X."/>
        </authorList>
    </citation>
    <scope>NUCLEOTIDE SEQUENCE [LARGE SCALE GENOMIC DNA]</scope>
    <source>
        <strain evidence="2 3">SM1701</strain>
    </source>
</reference>
<dbReference type="Proteomes" id="UP000249248">
    <property type="component" value="Unassembled WGS sequence"/>
</dbReference>
<evidence type="ECO:0008006" key="4">
    <source>
        <dbReference type="Google" id="ProtNLM"/>
    </source>
</evidence>
<keyword evidence="3" id="KW-1185">Reference proteome</keyword>
<dbReference type="RefSeq" id="WP_111063409.1">
    <property type="nucleotide sequence ID" value="NZ_JBHUCU010000007.1"/>
</dbReference>
<name>A0A2W1MZV1_9FLAO</name>
<keyword evidence="1" id="KW-1133">Transmembrane helix</keyword>
<comment type="caution">
    <text evidence="2">The sequence shown here is derived from an EMBL/GenBank/DDBJ whole genome shotgun (WGS) entry which is preliminary data.</text>
</comment>
<keyword evidence="1" id="KW-0812">Transmembrane</keyword>
<evidence type="ECO:0000313" key="2">
    <source>
        <dbReference type="EMBL" id="PZE16800.1"/>
    </source>
</evidence>
<sequence>MGDSAGLNDASTYDIIMGMVYGITAALLIVTAYIIYTKQFRRKKLEALNTIKFETAKYNIYSQPTQLLIEVPLTMEVELDLLDGEENLVNNLFKESIEVGEKIINFDPNAFKEGSYFFKLTAPGTSILKKIIISHQK</sequence>
<dbReference type="OrthoDB" id="9843394at2"/>
<accession>A0A2W1MZV1</accession>
<feature type="transmembrane region" description="Helical" evidence="1">
    <location>
        <begin position="15"/>
        <end position="36"/>
    </location>
</feature>
<keyword evidence="1" id="KW-0472">Membrane</keyword>
<organism evidence="2 3">
    <name type="scientific">Putridiphycobacter roseus</name>
    <dbReference type="NCBI Taxonomy" id="2219161"/>
    <lineage>
        <taxon>Bacteria</taxon>
        <taxon>Pseudomonadati</taxon>
        <taxon>Bacteroidota</taxon>
        <taxon>Flavobacteriia</taxon>
        <taxon>Flavobacteriales</taxon>
        <taxon>Crocinitomicaceae</taxon>
        <taxon>Putridiphycobacter</taxon>
    </lineage>
</organism>
<gene>
    <name evidence="2" type="ORF">DNU06_11120</name>
</gene>
<dbReference type="AlphaFoldDB" id="A0A2W1MZV1"/>
<proteinExistence type="predicted"/>
<protein>
    <recommendedName>
        <fullName evidence="4">Secretion system C-terminal sorting domain-containing protein</fullName>
    </recommendedName>
</protein>
<dbReference type="EMBL" id="QKSB01000006">
    <property type="protein sequence ID" value="PZE16800.1"/>
    <property type="molecule type" value="Genomic_DNA"/>
</dbReference>
<evidence type="ECO:0000313" key="3">
    <source>
        <dbReference type="Proteomes" id="UP000249248"/>
    </source>
</evidence>